<dbReference type="InterPro" id="IPR006311">
    <property type="entry name" value="TAT_signal"/>
</dbReference>
<dbReference type="Proteomes" id="UP000666240">
    <property type="component" value="Unassembled WGS sequence"/>
</dbReference>
<organism evidence="2 3">
    <name type="scientific">Tianweitania sediminis</name>
    <dbReference type="NCBI Taxonomy" id="1502156"/>
    <lineage>
        <taxon>Bacteria</taxon>
        <taxon>Pseudomonadati</taxon>
        <taxon>Pseudomonadota</taxon>
        <taxon>Alphaproteobacteria</taxon>
        <taxon>Hyphomicrobiales</taxon>
        <taxon>Phyllobacteriaceae</taxon>
        <taxon>Tianweitania</taxon>
    </lineage>
</organism>
<proteinExistence type="predicted"/>
<feature type="domain" description="Beta-lactamase-related" evidence="1">
    <location>
        <begin position="78"/>
        <end position="316"/>
    </location>
</feature>
<dbReference type="RefSeq" id="WP_209334835.1">
    <property type="nucleotide sequence ID" value="NZ_JAGIYY010000002.1"/>
</dbReference>
<dbReference type="GO" id="GO:0016787">
    <property type="term" value="F:hydrolase activity"/>
    <property type="evidence" value="ECO:0007669"/>
    <property type="project" value="UniProtKB-KW"/>
</dbReference>
<reference evidence="2" key="1">
    <citation type="submission" date="2021-03" db="EMBL/GenBank/DDBJ databases">
        <title>Genome sequencing and assembly of Tianweitania sediminis.</title>
        <authorList>
            <person name="Chhetri G."/>
        </authorList>
    </citation>
    <scope>NUCLEOTIDE SEQUENCE</scope>
    <source>
        <strain evidence="2">Z8</strain>
    </source>
</reference>
<accession>A0A8J7R1E4</accession>
<dbReference type="InterPro" id="IPR001466">
    <property type="entry name" value="Beta-lactam-related"/>
</dbReference>
<evidence type="ECO:0000313" key="2">
    <source>
        <dbReference type="EMBL" id="MBP0438823.1"/>
    </source>
</evidence>
<evidence type="ECO:0000313" key="3">
    <source>
        <dbReference type="Proteomes" id="UP000666240"/>
    </source>
</evidence>
<dbReference type="Gene3D" id="3.40.710.10">
    <property type="entry name" value="DD-peptidase/beta-lactamase superfamily"/>
    <property type="match status" value="1"/>
</dbReference>
<dbReference type="EMBL" id="JAGIYY010000002">
    <property type="protein sequence ID" value="MBP0438823.1"/>
    <property type="molecule type" value="Genomic_DNA"/>
</dbReference>
<name>A0A8J7R1E4_9HYPH</name>
<dbReference type="PROSITE" id="PS51318">
    <property type="entry name" value="TAT"/>
    <property type="match status" value="1"/>
</dbReference>
<dbReference type="InterPro" id="IPR012338">
    <property type="entry name" value="Beta-lactam/transpept-like"/>
</dbReference>
<keyword evidence="2" id="KW-0378">Hydrolase</keyword>
<gene>
    <name evidence="2" type="ORF">J5Y06_09195</name>
</gene>
<comment type="caution">
    <text evidence="2">The sequence shown here is derived from an EMBL/GenBank/DDBJ whole genome shotgun (WGS) entry which is preliminary data.</text>
</comment>
<dbReference type="AlphaFoldDB" id="A0A8J7R1E4"/>
<evidence type="ECO:0000259" key="1">
    <source>
        <dbReference type="Pfam" id="PF00144"/>
    </source>
</evidence>
<keyword evidence="3" id="KW-1185">Reference proteome</keyword>
<dbReference type="PANTHER" id="PTHR43283:SF7">
    <property type="entry name" value="BETA-LACTAMASE-RELATED DOMAIN-CONTAINING PROTEIN"/>
    <property type="match status" value="1"/>
</dbReference>
<sequence length="345" mass="37162">MASFNLPSKLSRRAVLTGAAAVGFSLLHKQASAQAAGWQDSVLRQARSFEALRSLIVTRSGAPLIEEAFSGGSLDRGVNIKSASKTVLSALVGIAIERGELEGVDQPIVPLLGSAVPANADPRLAEVTIGNLLSMQSGLERTSGPNYGRWVSSRSWVRAALDQPFVDEPGGRMLYSTGNTHLLSAILTRITGRSTLQLARDWLGEPLDITIPPWPTDPQGIYFGGNDMVLSPRALLAFGEMYCNNGKAGDVRVVSPAWIERSWTARTSSPWTGHQYGYGWFLREVDRMPVRYAWGYGGQMLFVAPQAGVMCVMISDPTAPSGRNGYVDQLHQLFDGILRGATSAA</sequence>
<dbReference type="SUPFAM" id="SSF56601">
    <property type="entry name" value="beta-lactamase/transpeptidase-like"/>
    <property type="match status" value="1"/>
</dbReference>
<dbReference type="InterPro" id="IPR050789">
    <property type="entry name" value="Diverse_Enzym_Activities"/>
</dbReference>
<protein>
    <submittedName>
        <fullName evidence="2">Serine hydrolase</fullName>
    </submittedName>
</protein>
<dbReference type="PANTHER" id="PTHR43283">
    <property type="entry name" value="BETA-LACTAMASE-RELATED"/>
    <property type="match status" value="1"/>
</dbReference>
<dbReference type="Pfam" id="PF00144">
    <property type="entry name" value="Beta-lactamase"/>
    <property type="match status" value="1"/>
</dbReference>